<proteinExistence type="predicted"/>
<organism evidence="1 2">
    <name type="scientific">Neisseria elongata subsp. glycolytica ATCC 29315</name>
    <dbReference type="NCBI Taxonomy" id="546263"/>
    <lineage>
        <taxon>Bacteria</taxon>
        <taxon>Pseudomonadati</taxon>
        <taxon>Pseudomonadota</taxon>
        <taxon>Betaproteobacteria</taxon>
        <taxon>Neisseriales</taxon>
        <taxon>Neisseriaceae</taxon>
        <taxon>Neisseria</taxon>
    </lineage>
</organism>
<protein>
    <submittedName>
        <fullName evidence="1">Uncharacterized protein</fullName>
    </submittedName>
</protein>
<dbReference type="AlphaFoldDB" id="D4DMF3"/>
<dbReference type="Proteomes" id="UP000005536">
    <property type="component" value="Unassembled WGS sequence"/>
</dbReference>
<sequence length="83" mass="8740">MFAAVVRVQLFQFGLYVGEPGLEVGFTQFRHGFEQVAEAVGGGEVLLQEGLVFVVAADGGAVCAESGDVADEGIVYFQQLEAV</sequence>
<evidence type="ECO:0000313" key="1">
    <source>
        <dbReference type="EMBL" id="EFE51005.1"/>
    </source>
</evidence>
<gene>
    <name evidence="1" type="ORF">NEIELOOT_00221</name>
</gene>
<dbReference type="EMBL" id="ADBF01000005">
    <property type="protein sequence ID" value="EFE51005.1"/>
    <property type="molecule type" value="Genomic_DNA"/>
</dbReference>
<name>D4DMF3_NEIEG</name>
<comment type="caution">
    <text evidence="1">The sequence shown here is derived from an EMBL/GenBank/DDBJ whole genome shotgun (WGS) entry which is preliminary data.</text>
</comment>
<reference evidence="1 2" key="1">
    <citation type="submission" date="2010-02" db="EMBL/GenBank/DDBJ databases">
        <authorList>
            <person name="Weinstock G."/>
            <person name="Sodergren E."/>
            <person name="Clifton S."/>
            <person name="Fulton L."/>
            <person name="Fulton B."/>
            <person name="Courtney L."/>
            <person name="Fronick C."/>
            <person name="Harrison M."/>
            <person name="Strong C."/>
            <person name="Farmer C."/>
            <person name="Delahaunty K."/>
            <person name="Markovic C."/>
            <person name="Hall O."/>
            <person name="Minx P."/>
            <person name="Tomlinson C."/>
            <person name="Mitreva M."/>
            <person name="Nelson J."/>
            <person name="Hou S."/>
            <person name="Wollam A."/>
            <person name="Pepin K.H."/>
            <person name="Johnson M."/>
            <person name="Bhonagiri V."/>
            <person name="Zhang X."/>
            <person name="Suruliraj S."/>
            <person name="Warren W."/>
            <person name="Chinwalla A."/>
            <person name="Mardis E.R."/>
            <person name="Wilson R.K."/>
        </authorList>
    </citation>
    <scope>NUCLEOTIDE SEQUENCE [LARGE SCALE GENOMIC DNA]</scope>
    <source>
        <strain evidence="1 2">ATCC 29315</strain>
    </source>
</reference>
<evidence type="ECO:0000313" key="2">
    <source>
        <dbReference type="Proteomes" id="UP000005536"/>
    </source>
</evidence>
<accession>D4DMF3</accession>